<proteinExistence type="predicted"/>
<organism evidence="10 11">
    <name type="scientific">Belnapia arida</name>
    <dbReference type="NCBI Taxonomy" id="2804533"/>
    <lineage>
        <taxon>Bacteria</taxon>
        <taxon>Pseudomonadati</taxon>
        <taxon>Pseudomonadota</taxon>
        <taxon>Alphaproteobacteria</taxon>
        <taxon>Acetobacterales</taxon>
        <taxon>Roseomonadaceae</taxon>
        <taxon>Belnapia</taxon>
    </lineage>
</organism>
<feature type="transmembrane region" description="Helical" evidence="7">
    <location>
        <begin position="502"/>
        <end position="520"/>
    </location>
</feature>
<gene>
    <name evidence="10" type="ORF">JMJ56_19795</name>
</gene>
<dbReference type="Proteomes" id="UP000660885">
    <property type="component" value="Unassembled WGS sequence"/>
</dbReference>
<evidence type="ECO:0000256" key="6">
    <source>
        <dbReference type="SAM" id="MobiDB-lite"/>
    </source>
</evidence>
<feature type="transmembrane region" description="Helical" evidence="7">
    <location>
        <begin position="82"/>
        <end position="101"/>
    </location>
</feature>
<evidence type="ECO:0000259" key="9">
    <source>
        <dbReference type="Pfam" id="PF13567"/>
    </source>
</evidence>
<keyword evidence="2" id="KW-1003">Cell membrane</keyword>
<dbReference type="RefSeq" id="WP_202833502.1">
    <property type="nucleotide sequence ID" value="NZ_JAETWB010000012.1"/>
</dbReference>
<evidence type="ECO:0000313" key="10">
    <source>
        <dbReference type="EMBL" id="MBL6080265.1"/>
    </source>
</evidence>
<reference evidence="10 11" key="1">
    <citation type="submission" date="2021-01" db="EMBL/GenBank/DDBJ databases">
        <title>Belnapia mucosa sp. nov. and Belnapia arida sp. nov., isolated from the Tabernas Desert (Almeria, Spain).</title>
        <authorList>
            <person name="Molina-Menor E."/>
            <person name="Vidal-Verdu A."/>
            <person name="Calonge A."/>
            <person name="Satari L."/>
            <person name="Pereto J."/>
            <person name="Porcar M."/>
        </authorList>
    </citation>
    <scope>NUCLEOTIDE SEQUENCE [LARGE SCALE GENOMIC DNA]</scope>
    <source>
        <strain evidence="10 11">T18</strain>
    </source>
</reference>
<evidence type="ECO:0000256" key="4">
    <source>
        <dbReference type="ARBA" id="ARBA00022989"/>
    </source>
</evidence>
<name>A0ABS1U6U2_9PROT</name>
<dbReference type="PANTHER" id="PTHR30619:SF1">
    <property type="entry name" value="RECOMBINATION PROTEIN 2"/>
    <property type="match status" value="1"/>
</dbReference>
<protein>
    <submittedName>
        <fullName evidence="10">ComEC/Rec2 family competence protein</fullName>
    </submittedName>
</protein>
<feature type="region of interest" description="Disordered" evidence="6">
    <location>
        <begin position="688"/>
        <end position="708"/>
    </location>
</feature>
<sequence length="708" mass="73874">MFSAVARPAPRWPGRLASTDARKNLLADERPRLALWLAVALGAGVLVYFAWPSEPPPAARWLAPPLSLLALWIGARRPVAGLLLGLLAAGAVGFALASWQAGRVAPPQEPPRGATILSGSVAEIELLPEGRRVTLRAVQFDGGRQEERMVRVRLKPQDPARPEPGDRLTVRAMIQPPGAPAHPGGWDFQRAAYFSGLGGSGYALGMAAVVPGETRPIFAGLRASIEARVTEALPGVTGAIAAALITGGQSAIPGADLTAMRDSGLAHLLSVSGLHIVAVMGIAFTLVRCGLAFAMRLPGKAIAALAALAVGAGYLLLSGVQVPMQRSFAMAAVTTLALLAGRRALSLRVLALAAAAVIVMQPAAILGASFQMSFAAVLALIAGWDWLRPRLPQGGRRAAWRRRLALALFGVMATSVLAGLATMPFSLHHFGRVQLYGVVANAVAVPVTSLLVMPAALAAVLLMPFELEGWALAPMGWGVEAILGVARLVAVWPGASLAMQPIPSWGLGICAIGLLWLCLWRTGWRLAGVPLLAIGLLSGMVDRPPDLLVSGDGRLIALRAGDGLFLQRQSGASSFVREVWHRVHGEVSIEALPRDGVAANGALRCRAGACVLRPDPAGAEAALLRGEAPEATCASAAVVVSAEPVRGACLAQVVDRFAVWREGPHAIWLDRGGARVISDRAWRGDRPWVPPMPSPRGLASAAPLAAVD</sequence>
<keyword evidence="3 7" id="KW-0812">Transmembrane</keyword>
<dbReference type="NCBIfam" id="TIGR00360">
    <property type="entry name" value="ComEC_N-term"/>
    <property type="match status" value="1"/>
</dbReference>
<feature type="transmembrane region" description="Helical" evidence="7">
    <location>
        <begin position="264"/>
        <end position="287"/>
    </location>
</feature>
<feature type="transmembrane region" description="Helical" evidence="7">
    <location>
        <begin position="407"/>
        <end position="427"/>
    </location>
</feature>
<keyword evidence="5 7" id="KW-0472">Membrane</keyword>
<evidence type="ECO:0000256" key="3">
    <source>
        <dbReference type="ARBA" id="ARBA00022692"/>
    </source>
</evidence>
<dbReference type="InterPro" id="IPR025405">
    <property type="entry name" value="DUF4131"/>
</dbReference>
<keyword evidence="11" id="KW-1185">Reference proteome</keyword>
<dbReference type="PANTHER" id="PTHR30619">
    <property type="entry name" value="DNA INTERNALIZATION/COMPETENCE PROTEIN COMEC/REC2"/>
    <property type="match status" value="1"/>
</dbReference>
<evidence type="ECO:0000313" key="11">
    <source>
        <dbReference type="Proteomes" id="UP000660885"/>
    </source>
</evidence>
<feature type="transmembrane region" description="Helical" evidence="7">
    <location>
        <begin position="299"/>
        <end position="317"/>
    </location>
</feature>
<dbReference type="Pfam" id="PF03772">
    <property type="entry name" value="Competence"/>
    <property type="match status" value="1"/>
</dbReference>
<accession>A0ABS1U6U2</accession>
<keyword evidence="4 7" id="KW-1133">Transmembrane helix</keyword>
<feature type="transmembrane region" description="Helical" evidence="7">
    <location>
        <begin position="470"/>
        <end position="490"/>
    </location>
</feature>
<dbReference type="InterPro" id="IPR004477">
    <property type="entry name" value="ComEC_N"/>
</dbReference>
<comment type="caution">
    <text evidence="10">The sequence shown here is derived from an EMBL/GenBank/DDBJ whole genome shotgun (WGS) entry which is preliminary data.</text>
</comment>
<feature type="domain" description="ComEC/Rec2-related protein" evidence="8">
    <location>
        <begin position="244"/>
        <end position="522"/>
    </location>
</feature>
<dbReference type="EMBL" id="JAETWB010000012">
    <property type="protein sequence ID" value="MBL6080265.1"/>
    <property type="molecule type" value="Genomic_DNA"/>
</dbReference>
<evidence type="ECO:0000256" key="1">
    <source>
        <dbReference type="ARBA" id="ARBA00004651"/>
    </source>
</evidence>
<evidence type="ECO:0000256" key="7">
    <source>
        <dbReference type="SAM" id="Phobius"/>
    </source>
</evidence>
<evidence type="ECO:0000259" key="8">
    <source>
        <dbReference type="Pfam" id="PF03772"/>
    </source>
</evidence>
<evidence type="ECO:0000256" key="5">
    <source>
        <dbReference type="ARBA" id="ARBA00023136"/>
    </source>
</evidence>
<feature type="domain" description="DUF4131" evidence="9">
    <location>
        <begin position="54"/>
        <end position="203"/>
    </location>
</feature>
<dbReference type="InterPro" id="IPR052159">
    <property type="entry name" value="Competence_DNA_uptake"/>
</dbReference>
<comment type="subcellular location">
    <subcellularLocation>
        <location evidence="1">Cell membrane</location>
        <topology evidence="1">Multi-pass membrane protein</topology>
    </subcellularLocation>
</comment>
<feature type="transmembrane region" description="Helical" evidence="7">
    <location>
        <begin position="439"/>
        <end position="463"/>
    </location>
</feature>
<feature type="transmembrane region" description="Helical" evidence="7">
    <location>
        <begin position="347"/>
        <end position="364"/>
    </location>
</feature>
<feature type="transmembrane region" description="Helical" evidence="7">
    <location>
        <begin position="33"/>
        <end position="51"/>
    </location>
</feature>
<evidence type="ECO:0000256" key="2">
    <source>
        <dbReference type="ARBA" id="ARBA00022475"/>
    </source>
</evidence>
<feature type="transmembrane region" description="Helical" evidence="7">
    <location>
        <begin position="370"/>
        <end position="387"/>
    </location>
</feature>
<dbReference type="Pfam" id="PF13567">
    <property type="entry name" value="DUF4131"/>
    <property type="match status" value="1"/>
</dbReference>